<keyword evidence="3" id="KW-1185">Reference proteome</keyword>
<dbReference type="Proteomes" id="UP001165065">
    <property type="component" value="Unassembled WGS sequence"/>
</dbReference>
<feature type="compositionally biased region" description="Basic and acidic residues" evidence="1">
    <location>
        <begin position="42"/>
        <end position="51"/>
    </location>
</feature>
<evidence type="ECO:0000313" key="2">
    <source>
        <dbReference type="EMBL" id="GMI44768.1"/>
    </source>
</evidence>
<accession>A0A9W7GIA6</accession>
<sequence length="417" mass="44672">MREEEKYYGKGGIMAFSRGRKGQVKGKGPKKAKTRGGKRGGRGGEVEARDASAKETLVLPGDAGIFPGPMWDGCKCSIFTLAGTKYEGPRVTDARRTTGGKRKERAKEVKVVNKEEVAEAASPVSPRGGGGKRRRTSPSGAYAKTNAKSPASKSPASNANAVELPSNNEENASMIPDFYSIVNFPTQIAKKKPRNSAPTEVSRRCVMCGTRCLLATKDSKRKNAGKETADDPTTLHGYLMANRGAVGRGEQEEGGVDLTGLGDEGPIIPTQNKGLCSQCDRAIWIYHVPKEERVEVLLEVKGAGRVGVALGLLEVAETAKLAGPKKRSSSTSSAKASPPSLPTSTTAPFKVKSIPIKWCKGCKNFREWENFRDKGRATKCERCRFRQRTKYASSRDGGGGGGKKGGTGVLNRSLFML</sequence>
<reference evidence="3" key="1">
    <citation type="journal article" date="2023" name="Commun. Biol.">
        <title>Genome analysis of Parmales, the sister group of diatoms, reveals the evolutionary specialization of diatoms from phago-mixotrophs to photoautotrophs.</title>
        <authorList>
            <person name="Ban H."/>
            <person name="Sato S."/>
            <person name="Yoshikawa S."/>
            <person name="Yamada K."/>
            <person name="Nakamura Y."/>
            <person name="Ichinomiya M."/>
            <person name="Sato N."/>
            <person name="Blanc-Mathieu R."/>
            <person name="Endo H."/>
            <person name="Kuwata A."/>
            <person name="Ogata H."/>
        </authorList>
    </citation>
    <scope>NUCLEOTIDE SEQUENCE [LARGE SCALE GENOMIC DNA]</scope>
</reference>
<organism evidence="2 3">
    <name type="scientific">Triparma columacea</name>
    <dbReference type="NCBI Taxonomy" id="722753"/>
    <lineage>
        <taxon>Eukaryota</taxon>
        <taxon>Sar</taxon>
        <taxon>Stramenopiles</taxon>
        <taxon>Ochrophyta</taxon>
        <taxon>Bolidophyceae</taxon>
        <taxon>Parmales</taxon>
        <taxon>Triparmaceae</taxon>
        <taxon>Triparma</taxon>
    </lineage>
</organism>
<evidence type="ECO:0000313" key="3">
    <source>
        <dbReference type="Proteomes" id="UP001165065"/>
    </source>
</evidence>
<dbReference type="AlphaFoldDB" id="A0A9W7GIA6"/>
<evidence type="ECO:0000256" key="1">
    <source>
        <dbReference type="SAM" id="MobiDB-lite"/>
    </source>
</evidence>
<dbReference type="EMBL" id="BRYA01001492">
    <property type="protein sequence ID" value="GMI44768.1"/>
    <property type="molecule type" value="Genomic_DNA"/>
</dbReference>
<feature type="compositionally biased region" description="Low complexity" evidence="1">
    <location>
        <begin position="329"/>
        <end position="346"/>
    </location>
</feature>
<dbReference type="OrthoDB" id="49093at2759"/>
<name>A0A9W7GIA6_9STRA</name>
<gene>
    <name evidence="2" type="ORF">TrCOL_g6839</name>
</gene>
<feature type="region of interest" description="Disordered" evidence="1">
    <location>
        <begin position="321"/>
        <end position="346"/>
    </location>
</feature>
<feature type="region of interest" description="Disordered" evidence="1">
    <location>
        <begin position="18"/>
        <end position="51"/>
    </location>
</feature>
<feature type="region of interest" description="Disordered" evidence="1">
    <location>
        <begin position="114"/>
        <end position="163"/>
    </location>
</feature>
<feature type="compositionally biased region" description="Low complexity" evidence="1">
    <location>
        <begin position="143"/>
        <end position="161"/>
    </location>
</feature>
<protein>
    <submittedName>
        <fullName evidence="2">Uncharacterized protein</fullName>
    </submittedName>
</protein>
<comment type="caution">
    <text evidence="2">The sequence shown here is derived from an EMBL/GenBank/DDBJ whole genome shotgun (WGS) entry which is preliminary data.</text>
</comment>
<proteinExistence type="predicted"/>
<feature type="compositionally biased region" description="Basic residues" evidence="1">
    <location>
        <begin position="18"/>
        <end position="41"/>
    </location>
</feature>